<proteinExistence type="predicted"/>
<gene>
    <name evidence="3" type="ORF">SAMN04488541_101853</name>
</gene>
<dbReference type="CDD" id="cd00146">
    <property type="entry name" value="PKD"/>
    <property type="match status" value="2"/>
</dbReference>
<evidence type="ECO:0000313" key="3">
    <source>
        <dbReference type="EMBL" id="SFF16400.1"/>
    </source>
</evidence>
<dbReference type="InterPro" id="IPR022409">
    <property type="entry name" value="PKD/Chitinase_dom"/>
</dbReference>
<dbReference type="Pfam" id="PF18911">
    <property type="entry name" value="PKD_4"/>
    <property type="match status" value="1"/>
</dbReference>
<keyword evidence="1" id="KW-0732">Signal</keyword>
<dbReference type="EMBL" id="FONY01000018">
    <property type="protein sequence ID" value="SFF16400.1"/>
    <property type="molecule type" value="Genomic_DNA"/>
</dbReference>
<dbReference type="SMART" id="SM00089">
    <property type="entry name" value="PKD"/>
    <property type="match status" value="3"/>
</dbReference>
<dbReference type="InterPro" id="IPR035986">
    <property type="entry name" value="PKD_dom_sf"/>
</dbReference>
<dbReference type="InterPro" id="IPR026444">
    <property type="entry name" value="Secre_tail"/>
</dbReference>
<protein>
    <submittedName>
        <fullName evidence="3">Por secretion system C-terminal sorting domain-containing protein</fullName>
    </submittedName>
</protein>
<dbReference type="SUPFAM" id="SSF49299">
    <property type="entry name" value="PKD domain"/>
    <property type="match status" value="2"/>
</dbReference>
<sequence length="1478" mass="161569">MKKVLLGFLAFLAFHLAVYAQSSLLTEQVQQSDLIVEGKIIAQSSFWNPDRTLIYTKNTVEVYKVFKGNVSSENIDIVSIGGKVGDKMMTTASLMPQQGEIGLFLVKQKQKQNEMLTQGFVLYDVLQKKAFSATGFLFESVENDLYGVLKQQTGHSFQTKKSTSFFLEPKPRKSNARTESIEIESFVPATVTGGTRTKLTINGSGFGEQRGRNGNVYFSNAETGGSTLKPLIEDFGWNVNESELISWSDTKIEVYVPAFAGTGTIAVINDEKAEARTIAPLTVNYSVLTTPTGWLFPPRPNRTPAANANLVNKNNKGGYTIFTSPTLFEDRNDLTVFSNALSTWRCNTGVNIELAEYQSDIDFGFRGVSSLIITGDYLGTLLSEVYFYYDNCDIGSGENWRLDEFQIVMNLNALKKQNIDIETQFLHLLGRVSQLGYVNVPSDLMYYKLNPGEKKTISDRNKQVTAFVLNQSSTPKDCGPQPMQAVGADACRNTIQAPIARFSADQTALCDKGEITFKDESRNAVTVQWTFTGGTPATSTEKNPIVTYSNAGTYDVTMVATNPMGTHTETKRGYIIVGKSGELQLNLKDTVVCQGTVVKLDAGNAGAGVSYLWSNGATTQTIEVRNANTYTVVVTKNGCSVKGSARVTFANTPADAGANIFVCEGETAKLNATGGIAYKWSPAEGLSNVNIPNPVVTATKTRVYYVEIHTGGACGIIKDSLLVTVTPRPKLFLADTTIFCGVGRGFPLVADSISWNGGQQEGVTYQWNTGETTPNIFINREGKYWITATGRGGCVVRDTTVVKFVKEITATITPSKATICEGESIELKASGGQVYVWKPAEGLSNPNIRNPIASPKSTTTYTVSVSSGGFDACPPAIAEVTITVLPKPALNLGEEITTCDTVVVLDTKIANAKYLWSDGSIDKNLRVRKSGTYKVQVTTETCKDVLIDSVKVNFVSLNLGKYTVSCNKEVVLDTKIPNAKYLWSDGSTGQTLKVTKSGKYKVSVTLQDCNKTLTDSTIVYLPELNIGNGRDSMRSCKPEVVLDALNGLPAAGVPEVEFLWSDGSKNQILKVNKEGWYKITMNRKDCKLTLRDSIYVSFFRVDLGKDIVTCEKEIVLNAGNPGAKYLWNDDLKSTTRTLKVTQSGIYSVTVTDTCGAVGRDTIRVTFNRLKANITQDTILACQTPYILDAGNRGIAASYLWNDGSKTQTLSIDKDGLYTVTMEDFCKNQLVNRVYVTFAKPTLAFPDTIHSCQDSVILDSKIKQGTATFTWSDGSTLPKLKVTKAGKYWLSVRTACGEVLSDTVQVFFYKAPKVDWTYQISSSQGGSVVFTNNTIGEASDEYLWDFGDGKTSTQKNPTHIFQEVGIFKVSLTVKSKYCGTVPKVEKNVNITVASANDNPYASRVNVYPNPSENGNFTLKHTLGNGAFAVKITDLMGKTWSLSEIQGAEYQLDLSVLPKGVYLLEMQNGQYRVVKKLVIH</sequence>
<feature type="signal peptide" evidence="1">
    <location>
        <begin position="1"/>
        <end position="20"/>
    </location>
</feature>
<evidence type="ECO:0000256" key="1">
    <source>
        <dbReference type="SAM" id="SignalP"/>
    </source>
</evidence>
<accession>A0A1I2GHE1</accession>
<dbReference type="Gene3D" id="2.60.40.10">
    <property type="entry name" value="Immunoglobulins"/>
    <property type="match status" value="3"/>
</dbReference>
<dbReference type="PROSITE" id="PS50093">
    <property type="entry name" value="PKD"/>
    <property type="match status" value="2"/>
</dbReference>
<name>A0A1I2GHE1_9BACT</name>
<reference evidence="3 4" key="1">
    <citation type="submission" date="2016-10" db="EMBL/GenBank/DDBJ databases">
        <authorList>
            <person name="de Groot N.N."/>
        </authorList>
    </citation>
    <scope>NUCLEOTIDE SEQUENCE [LARGE SCALE GENOMIC DNA]</scope>
    <source>
        <strain>GEY</strain>
        <strain evidence="4">DSM 9560</strain>
    </source>
</reference>
<organism evidence="3 4">
    <name type="scientific">Thermoflexibacter ruber</name>
    <dbReference type="NCBI Taxonomy" id="1003"/>
    <lineage>
        <taxon>Bacteria</taxon>
        <taxon>Pseudomonadati</taxon>
        <taxon>Bacteroidota</taxon>
        <taxon>Cytophagia</taxon>
        <taxon>Cytophagales</taxon>
        <taxon>Thermoflexibacteraceae</taxon>
        <taxon>Thermoflexibacter</taxon>
    </lineage>
</organism>
<keyword evidence="4" id="KW-1185">Reference proteome</keyword>
<evidence type="ECO:0000313" key="4">
    <source>
        <dbReference type="Proteomes" id="UP000199513"/>
    </source>
</evidence>
<dbReference type="Pfam" id="PF00801">
    <property type="entry name" value="PKD"/>
    <property type="match status" value="1"/>
</dbReference>
<feature type="domain" description="PKD" evidence="2">
    <location>
        <begin position="497"/>
        <end position="577"/>
    </location>
</feature>
<dbReference type="Pfam" id="PF18962">
    <property type="entry name" value="Por_Secre_tail"/>
    <property type="match status" value="1"/>
</dbReference>
<feature type="chain" id="PRO_5011795959" evidence="1">
    <location>
        <begin position="21"/>
        <end position="1478"/>
    </location>
</feature>
<dbReference type="InterPro" id="IPR014756">
    <property type="entry name" value="Ig_E-set"/>
</dbReference>
<dbReference type="NCBIfam" id="TIGR04183">
    <property type="entry name" value="Por_Secre_tail"/>
    <property type="match status" value="1"/>
</dbReference>
<dbReference type="SUPFAM" id="SSF81296">
    <property type="entry name" value="E set domains"/>
    <property type="match status" value="1"/>
</dbReference>
<dbReference type="InterPro" id="IPR000601">
    <property type="entry name" value="PKD_dom"/>
</dbReference>
<dbReference type="STRING" id="1003.SAMN04488541_101853"/>
<evidence type="ECO:0000259" key="2">
    <source>
        <dbReference type="PROSITE" id="PS50093"/>
    </source>
</evidence>
<dbReference type="Proteomes" id="UP000199513">
    <property type="component" value="Unassembled WGS sequence"/>
</dbReference>
<dbReference type="InterPro" id="IPR013783">
    <property type="entry name" value="Ig-like_fold"/>
</dbReference>
<feature type="domain" description="PKD" evidence="2">
    <location>
        <begin position="1310"/>
        <end position="1372"/>
    </location>
</feature>